<gene>
    <name evidence="1" type="ORF">KIN20_026184</name>
</gene>
<comment type="caution">
    <text evidence="1">The sequence shown here is derived from an EMBL/GenBank/DDBJ whole genome shotgun (WGS) entry which is preliminary data.</text>
</comment>
<reference evidence="1" key="1">
    <citation type="submission" date="2021-06" db="EMBL/GenBank/DDBJ databases">
        <title>Parelaphostrongylus tenuis whole genome reference sequence.</title>
        <authorList>
            <person name="Garwood T.J."/>
            <person name="Larsen P.A."/>
            <person name="Fountain-Jones N.M."/>
            <person name="Garbe J.R."/>
            <person name="Macchietto M.G."/>
            <person name="Kania S.A."/>
            <person name="Gerhold R.W."/>
            <person name="Richards J.E."/>
            <person name="Wolf T.M."/>
        </authorList>
    </citation>
    <scope>NUCLEOTIDE SEQUENCE</scope>
    <source>
        <strain evidence="1">MNPRO001-30</strain>
        <tissue evidence="1">Meninges</tissue>
    </source>
</reference>
<name>A0AAD5QXI5_PARTN</name>
<accession>A0AAD5QXI5</accession>
<dbReference type="EMBL" id="JAHQIW010005356">
    <property type="protein sequence ID" value="KAJ1365757.1"/>
    <property type="molecule type" value="Genomic_DNA"/>
</dbReference>
<keyword evidence="2" id="KW-1185">Reference proteome</keyword>
<dbReference type="AlphaFoldDB" id="A0AAD5QXI5"/>
<protein>
    <submittedName>
        <fullName evidence="1">Uncharacterized protein</fullName>
    </submittedName>
</protein>
<evidence type="ECO:0000313" key="1">
    <source>
        <dbReference type="EMBL" id="KAJ1365757.1"/>
    </source>
</evidence>
<organism evidence="1 2">
    <name type="scientific">Parelaphostrongylus tenuis</name>
    <name type="common">Meningeal worm</name>
    <dbReference type="NCBI Taxonomy" id="148309"/>
    <lineage>
        <taxon>Eukaryota</taxon>
        <taxon>Metazoa</taxon>
        <taxon>Ecdysozoa</taxon>
        <taxon>Nematoda</taxon>
        <taxon>Chromadorea</taxon>
        <taxon>Rhabditida</taxon>
        <taxon>Rhabditina</taxon>
        <taxon>Rhabditomorpha</taxon>
        <taxon>Strongyloidea</taxon>
        <taxon>Metastrongylidae</taxon>
        <taxon>Parelaphostrongylus</taxon>
    </lineage>
</organism>
<dbReference type="Proteomes" id="UP001196413">
    <property type="component" value="Unassembled WGS sequence"/>
</dbReference>
<sequence>MMTQSQNPLSRVAVLYVYRARYIQRCGVFDGQISLPQTGLEIALDMWQSLNEPNEQDPSPAQWNPLAA</sequence>
<evidence type="ECO:0000313" key="2">
    <source>
        <dbReference type="Proteomes" id="UP001196413"/>
    </source>
</evidence>
<proteinExistence type="predicted"/>